<dbReference type="InterPro" id="IPR036688">
    <property type="entry name" value="MoeA_C_domain_IV_sf"/>
</dbReference>
<dbReference type="InterPro" id="IPR038987">
    <property type="entry name" value="MoeA-like"/>
</dbReference>
<evidence type="ECO:0000256" key="33">
    <source>
        <dbReference type="RuleBase" id="RU365090"/>
    </source>
</evidence>
<evidence type="ECO:0000256" key="7">
    <source>
        <dbReference type="ARBA" id="ARBA00008339"/>
    </source>
</evidence>
<dbReference type="GO" id="GO:0098970">
    <property type="term" value="P:postsynaptic neurotransmitter receptor diffusion trapping"/>
    <property type="evidence" value="ECO:0007669"/>
    <property type="project" value="TreeGrafter"/>
</dbReference>
<evidence type="ECO:0000256" key="9">
    <source>
        <dbReference type="ARBA" id="ARBA00013269"/>
    </source>
</evidence>
<dbReference type="FunFam" id="3.40.980.10:FF:000002">
    <property type="entry name" value="Molybdopterin molybdenumtransferase"/>
    <property type="match status" value="1"/>
</dbReference>
<evidence type="ECO:0000256" key="19">
    <source>
        <dbReference type="ARBA" id="ARBA00023136"/>
    </source>
</evidence>
<comment type="similarity">
    <text evidence="6">In the N-terminal section; belongs to the MoaB/Mog family.</text>
</comment>
<dbReference type="SUPFAM" id="SSF63867">
    <property type="entry name" value="MoeA C-terminal domain-like"/>
    <property type="match status" value="1"/>
</dbReference>
<dbReference type="SUPFAM" id="SSF53218">
    <property type="entry name" value="Molybdenum cofactor biosynthesis proteins"/>
    <property type="match status" value="2"/>
</dbReference>
<evidence type="ECO:0000256" key="28">
    <source>
        <dbReference type="ARBA" id="ARBA00051501"/>
    </source>
</evidence>
<keyword evidence="15" id="KW-0547">Nucleotide-binding</keyword>
<keyword evidence="14 33" id="KW-0479">Metal-binding</keyword>
<dbReference type="EMBL" id="CAJFCJ010000019">
    <property type="protein sequence ID" value="CAD5122882.1"/>
    <property type="molecule type" value="Genomic_DNA"/>
</dbReference>
<dbReference type="InterPro" id="IPR036425">
    <property type="entry name" value="MoaB/Mog-like_dom_sf"/>
</dbReference>
<evidence type="ECO:0000256" key="20">
    <source>
        <dbReference type="ARBA" id="ARBA00023150"/>
    </source>
</evidence>
<comment type="function">
    <text evidence="30">Microtubule-associated protein involved in membrane protein-cytoskeleton interactions. It is thought to anchor the inhibitory glycine receptor (GLYR) to subsynaptic microtubules. Acts as a major instructive molecule at inhibitory synapses, where it also clusters GABA type A receptors.</text>
</comment>
<dbReference type="CDD" id="cd00887">
    <property type="entry name" value="MoeA"/>
    <property type="match status" value="1"/>
</dbReference>
<evidence type="ECO:0000256" key="26">
    <source>
        <dbReference type="ARBA" id="ARBA00034105"/>
    </source>
</evidence>
<dbReference type="GO" id="GO:0099634">
    <property type="term" value="C:postsynaptic specialization membrane"/>
    <property type="evidence" value="ECO:0007669"/>
    <property type="project" value="GOC"/>
</dbReference>
<sequence>MAETNVIKFGVIAVSDRGYSGEHTDKSDIICSLLTGQKLLSNVECQVTRRNIVKDNFEDIKQNLMQWCDEDEVNILLTVGGTGFAARDVTPEATKAVIEKETPGISLALLSESLKITCMAMLSRLCSGIRKRTLIINLPGSLKGSQECLKIVAPVLKHAVQLLTDDKIGSEKIHKDMGSDQHQHHHHHHQELETLVSAVWPDNVALRPRKSPYPMISVEEALSKVLEQVELLPTETVNYKNALHRIVAEDVLAKDALPPYPASIKDGYACISSDGAGHRLVLGDSTAGSASEHKVVPGYCVRISTGAQIPVGADCVIEVESTKLVKDANAGKEELEIEILTPPKPGQDIRPIGFDIPKNEIILRKGNHLGPSELGLLATVGVTEVQCFKQPRIGVMSTGNELLEPEESLKPGKIRDSNRTTLKAAVMNEGIQPVCLGVAKDTATDLLKQLHQAFKTVDVVITSGGISMGEKDLLKDVLKADFNAIIHFARVFMKPGKPTCFATLMHEGKKKLIFCLPGNPVSAIVTFNLYIVPALKKMSNDNSFMRPVIKARIASDIKLDPRPEYHRGILSWTNEDFPSVVSTGNQMSSRLLSMKSANCLIKLPSKSDDMNMIKRGTLVDTIIISRV</sequence>
<reference evidence="35 36" key="1">
    <citation type="submission" date="2020-08" db="EMBL/GenBank/DDBJ databases">
        <authorList>
            <person name="Hejnol A."/>
        </authorList>
    </citation>
    <scope>NUCLEOTIDE SEQUENCE [LARGE SCALE GENOMIC DNA]</scope>
</reference>
<evidence type="ECO:0000256" key="17">
    <source>
        <dbReference type="ARBA" id="ARBA00022842"/>
    </source>
</evidence>
<evidence type="ECO:0000256" key="18">
    <source>
        <dbReference type="ARBA" id="ARBA00023018"/>
    </source>
</evidence>
<keyword evidence="19" id="KW-0472">Membrane</keyword>
<dbReference type="GO" id="GO:0005829">
    <property type="term" value="C:cytosol"/>
    <property type="evidence" value="ECO:0007669"/>
    <property type="project" value="UniProtKB-SubCell"/>
</dbReference>
<evidence type="ECO:0000256" key="14">
    <source>
        <dbReference type="ARBA" id="ARBA00022723"/>
    </source>
</evidence>
<evidence type="ECO:0000256" key="22">
    <source>
        <dbReference type="ARBA" id="ARBA00023257"/>
    </source>
</evidence>
<evidence type="ECO:0000256" key="2">
    <source>
        <dbReference type="ARBA" id="ARBA00004245"/>
    </source>
</evidence>
<evidence type="ECO:0000256" key="1">
    <source>
        <dbReference type="ARBA" id="ARBA00001946"/>
    </source>
</evidence>
<evidence type="ECO:0000256" key="29">
    <source>
        <dbReference type="ARBA" id="ARBA00055539"/>
    </source>
</evidence>
<keyword evidence="13 33" id="KW-0808">Transferase</keyword>
<keyword evidence="22" id="KW-0628">Postsynaptic cell membrane</keyword>
<dbReference type="InterPro" id="IPR001453">
    <property type="entry name" value="MoaB/Mog_dom"/>
</dbReference>
<dbReference type="FunFam" id="2.170.190.11:FF:000001">
    <property type="entry name" value="Molybdopterin molybdenumtransferase"/>
    <property type="match status" value="1"/>
</dbReference>
<dbReference type="Proteomes" id="UP000549394">
    <property type="component" value="Unassembled WGS sequence"/>
</dbReference>
<evidence type="ECO:0000256" key="16">
    <source>
        <dbReference type="ARBA" id="ARBA00022840"/>
    </source>
</evidence>
<keyword evidence="16" id="KW-0067">ATP-binding</keyword>
<accession>A0A7I8W2U5</accession>
<keyword evidence="23" id="KW-0511">Multifunctional enzyme</keyword>
<dbReference type="InterPro" id="IPR036135">
    <property type="entry name" value="MoeA_linker/N_sf"/>
</dbReference>
<keyword evidence="21" id="KW-0206">Cytoskeleton</keyword>
<evidence type="ECO:0000256" key="25">
    <source>
        <dbReference type="ARBA" id="ARBA00023288"/>
    </source>
</evidence>
<dbReference type="GO" id="GO:0005856">
    <property type="term" value="C:cytoskeleton"/>
    <property type="evidence" value="ECO:0007669"/>
    <property type="project" value="UniProtKB-SubCell"/>
</dbReference>
<evidence type="ECO:0000256" key="10">
    <source>
        <dbReference type="ARBA" id="ARBA00022475"/>
    </source>
</evidence>
<dbReference type="PANTHER" id="PTHR10192">
    <property type="entry name" value="MOLYBDOPTERIN BIOSYNTHESIS PROTEIN"/>
    <property type="match status" value="1"/>
</dbReference>
<dbReference type="AlphaFoldDB" id="A0A7I8W2U5"/>
<comment type="similarity">
    <text evidence="33">Belongs to the MoeA family.</text>
</comment>
<dbReference type="NCBIfam" id="TIGR00177">
    <property type="entry name" value="molyb_syn"/>
    <property type="match status" value="2"/>
</dbReference>
<evidence type="ECO:0000256" key="27">
    <source>
        <dbReference type="ARBA" id="ARBA00050229"/>
    </source>
</evidence>
<comment type="caution">
    <text evidence="35">The sequence shown here is derived from an EMBL/GenBank/DDBJ whole genome shotgun (WGS) entry which is preliminary data.</text>
</comment>
<dbReference type="Gene3D" id="2.170.190.11">
    <property type="entry name" value="Molybdopterin biosynthesis moea protein, domain 3"/>
    <property type="match status" value="1"/>
</dbReference>
<dbReference type="Pfam" id="PF03453">
    <property type="entry name" value="MoeA_N"/>
    <property type="match status" value="1"/>
</dbReference>
<organism evidence="35 36">
    <name type="scientific">Dimorphilus gyrociliatus</name>
    <dbReference type="NCBI Taxonomy" id="2664684"/>
    <lineage>
        <taxon>Eukaryota</taxon>
        <taxon>Metazoa</taxon>
        <taxon>Spiralia</taxon>
        <taxon>Lophotrochozoa</taxon>
        <taxon>Annelida</taxon>
        <taxon>Polychaeta</taxon>
        <taxon>Polychaeta incertae sedis</taxon>
        <taxon>Dinophilidae</taxon>
        <taxon>Dimorphilus</taxon>
    </lineage>
</organism>
<keyword evidence="10" id="KW-1003">Cell membrane</keyword>
<keyword evidence="20 33" id="KW-0501">Molybdenum cofactor biosynthesis</keyword>
<evidence type="ECO:0000256" key="8">
    <source>
        <dbReference type="ARBA" id="ARBA00012509"/>
    </source>
</evidence>
<keyword evidence="12 33" id="KW-0500">Molybdenum</keyword>
<feature type="domain" description="MoaB/Mog" evidence="34">
    <location>
        <begin position="10"/>
        <end position="159"/>
    </location>
</feature>
<dbReference type="GO" id="GO:0061599">
    <property type="term" value="F:molybdopterin molybdotransferase activity"/>
    <property type="evidence" value="ECO:0007669"/>
    <property type="project" value="UniProtKB-UniRule"/>
</dbReference>
<comment type="cofactor">
    <cofactor evidence="1 33">
        <name>Mg(2+)</name>
        <dbReference type="ChEBI" id="CHEBI:18420"/>
    </cofactor>
</comment>
<dbReference type="FunFam" id="3.40.980.10:FF:000001">
    <property type="entry name" value="Molybdopterin molybdenumtransferase"/>
    <property type="match status" value="1"/>
</dbReference>
<evidence type="ECO:0000256" key="21">
    <source>
        <dbReference type="ARBA" id="ARBA00023212"/>
    </source>
</evidence>
<evidence type="ECO:0000256" key="11">
    <source>
        <dbReference type="ARBA" id="ARBA00022490"/>
    </source>
</evidence>
<dbReference type="GO" id="GO:0005524">
    <property type="term" value="F:ATP binding"/>
    <property type="evidence" value="ECO:0007669"/>
    <property type="project" value="UniProtKB-UniRule"/>
</dbReference>
<comment type="pathway">
    <text evidence="5 33">Cofactor biosynthesis; molybdopterin biosynthesis.</text>
</comment>
<dbReference type="InterPro" id="IPR008284">
    <property type="entry name" value="MoCF_biosynth_CS"/>
</dbReference>
<gene>
    <name evidence="35" type="ORF">DGYR_LOCUS10626</name>
</gene>
<dbReference type="PANTHER" id="PTHR10192:SF5">
    <property type="entry name" value="GEPHYRIN"/>
    <property type="match status" value="1"/>
</dbReference>
<dbReference type="InterPro" id="IPR005111">
    <property type="entry name" value="MoeA_C_domain_IV"/>
</dbReference>
<dbReference type="GO" id="GO:0097112">
    <property type="term" value="P:gamma-aminobutyric acid receptor clustering"/>
    <property type="evidence" value="ECO:0007669"/>
    <property type="project" value="TreeGrafter"/>
</dbReference>
<evidence type="ECO:0000256" key="30">
    <source>
        <dbReference type="ARBA" id="ARBA00059974"/>
    </source>
</evidence>
<dbReference type="NCBIfam" id="NF045515">
    <property type="entry name" value="Glp_gephyrin"/>
    <property type="match status" value="1"/>
</dbReference>
<dbReference type="GO" id="GO:0072579">
    <property type="term" value="P:glycine receptor clustering"/>
    <property type="evidence" value="ECO:0007669"/>
    <property type="project" value="TreeGrafter"/>
</dbReference>
<comment type="similarity">
    <text evidence="7">In the C-terminal section; belongs to the MoeA family.</text>
</comment>
<dbReference type="GO" id="GO:0007529">
    <property type="term" value="P:establishment of synaptic specificity at neuromuscular junction"/>
    <property type="evidence" value="ECO:0007669"/>
    <property type="project" value="TreeGrafter"/>
</dbReference>
<proteinExistence type="inferred from homology"/>
<keyword evidence="11" id="KW-0963">Cytoplasm</keyword>
<comment type="catalytic activity">
    <reaction evidence="27">
        <text>adenylyl-molybdopterin + molybdate = Mo-molybdopterin + AMP + H(+)</text>
        <dbReference type="Rhea" id="RHEA:35047"/>
        <dbReference type="ChEBI" id="CHEBI:15378"/>
        <dbReference type="ChEBI" id="CHEBI:36264"/>
        <dbReference type="ChEBI" id="CHEBI:62727"/>
        <dbReference type="ChEBI" id="CHEBI:71302"/>
        <dbReference type="ChEBI" id="CHEBI:456215"/>
        <dbReference type="EC" id="2.10.1.1"/>
    </reaction>
    <physiologicalReaction direction="left-to-right" evidence="27">
        <dbReference type="Rhea" id="RHEA:35048"/>
    </physiologicalReaction>
</comment>
<comment type="subcellular location">
    <subcellularLocation>
        <location evidence="3">Cell projection</location>
        <location evidence="3">Dendrite</location>
    </subcellularLocation>
    <subcellularLocation>
        <location evidence="2">Cytoplasm</location>
        <location evidence="2">Cytoskeleton</location>
    </subcellularLocation>
    <subcellularLocation>
        <location evidence="4">Cytoplasm</location>
        <location evidence="4">Cytosol</location>
    </subcellularLocation>
    <subcellularLocation>
        <location evidence="31">Postsynaptic cell membrane</location>
        <topology evidence="31">Lipid-anchor</topology>
        <orientation evidence="31">Cytoplasmic side</orientation>
    </subcellularLocation>
    <subcellularLocation>
        <location evidence="26">Postsynaptic density</location>
    </subcellularLocation>
</comment>
<evidence type="ECO:0000256" key="31">
    <source>
        <dbReference type="ARBA" id="ARBA00060421"/>
    </source>
</evidence>
<evidence type="ECO:0000313" key="35">
    <source>
        <dbReference type="EMBL" id="CAD5122882.1"/>
    </source>
</evidence>
<dbReference type="Pfam" id="PF00994">
    <property type="entry name" value="MoCF_biosynth"/>
    <property type="match status" value="2"/>
</dbReference>
<dbReference type="FunFam" id="2.40.340.10:FF:000001">
    <property type="entry name" value="Molybdopterin molybdenumtransferase"/>
    <property type="match status" value="1"/>
</dbReference>
<comment type="function">
    <text evidence="33">Catalyzes two steps in the biosynthesis of the molybdenum cofactor. In the first step, molybdopterin is adenylated. Subsequently, molybdate is inserted into adenylated molybdopterin and AMP is released.</text>
</comment>
<evidence type="ECO:0000256" key="15">
    <source>
        <dbReference type="ARBA" id="ARBA00022741"/>
    </source>
</evidence>
<keyword evidence="17 33" id="KW-0460">Magnesium</keyword>
<dbReference type="SMART" id="SM00852">
    <property type="entry name" value="MoCF_biosynth"/>
    <property type="match status" value="2"/>
</dbReference>
<dbReference type="CDD" id="cd00886">
    <property type="entry name" value="MogA_MoaB"/>
    <property type="match status" value="1"/>
</dbReference>
<dbReference type="GO" id="GO:0014069">
    <property type="term" value="C:postsynaptic density"/>
    <property type="evidence" value="ECO:0007669"/>
    <property type="project" value="UniProtKB-SubCell"/>
</dbReference>
<evidence type="ECO:0000256" key="12">
    <source>
        <dbReference type="ARBA" id="ARBA00022505"/>
    </source>
</evidence>
<keyword evidence="24" id="KW-0966">Cell projection</keyword>
<dbReference type="GO" id="GO:0046872">
    <property type="term" value="F:metal ion binding"/>
    <property type="evidence" value="ECO:0007669"/>
    <property type="project" value="UniProtKB-UniRule"/>
</dbReference>
<evidence type="ECO:0000256" key="6">
    <source>
        <dbReference type="ARBA" id="ARBA00007589"/>
    </source>
</evidence>
<evidence type="ECO:0000256" key="13">
    <source>
        <dbReference type="ARBA" id="ARBA00022679"/>
    </source>
</evidence>
<evidence type="ECO:0000256" key="4">
    <source>
        <dbReference type="ARBA" id="ARBA00004514"/>
    </source>
</evidence>
<dbReference type="SUPFAM" id="SSF63882">
    <property type="entry name" value="MoeA N-terminal region -like"/>
    <property type="match status" value="1"/>
</dbReference>
<dbReference type="UniPathway" id="UPA00344"/>
<evidence type="ECO:0000256" key="24">
    <source>
        <dbReference type="ARBA" id="ARBA00023273"/>
    </source>
</evidence>
<dbReference type="Pfam" id="PF03454">
    <property type="entry name" value="MoeA_C"/>
    <property type="match status" value="1"/>
</dbReference>
<evidence type="ECO:0000259" key="34">
    <source>
        <dbReference type="SMART" id="SM00852"/>
    </source>
</evidence>
<evidence type="ECO:0000256" key="3">
    <source>
        <dbReference type="ARBA" id="ARBA00004279"/>
    </source>
</evidence>
<dbReference type="EC" id="2.7.7.75" evidence="8"/>
<evidence type="ECO:0000256" key="23">
    <source>
        <dbReference type="ARBA" id="ARBA00023268"/>
    </source>
</evidence>
<dbReference type="InterPro" id="IPR005110">
    <property type="entry name" value="MoeA_linker/N"/>
</dbReference>
<evidence type="ECO:0000313" key="36">
    <source>
        <dbReference type="Proteomes" id="UP000549394"/>
    </source>
</evidence>
<evidence type="ECO:0000256" key="32">
    <source>
        <dbReference type="ARBA" id="ARBA00073890"/>
    </source>
</evidence>
<comment type="catalytic activity">
    <reaction evidence="28">
        <text>molybdopterin + ATP + H(+) = adenylyl-molybdopterin + diphosphate</text>
        <dbReference type="Rhea" id="RHEA:31331"/>
        <dbReference type="ChEBI" id="CHEBI:15378"/>
        <dbReference type="ChEBI" id="CHEBI:30616"/>
        <dbReference type="ChEBI" id="CHEBI:33019"/>
        <dbReference type="ChEBI" id="CHEBI:58698"/>
        <dbReference type="ChEBI" id="CHEBI:62727"/>
        <dbReference type="EC" id="2.7.7.75"/>
    </reaction>
    <physiologicalReaction direction="left-to-right" evidence="28">
        <dbReference type="Rhea" id="RHEA:31332"/>
    </physiologicalReaction>
</comment>
<dbReference type="GO" id="GO:0006777">
    <property type="term" value="P:Mo-molybdopterin cofactor biosynthetic process"/>
    <property type="evidence" value="ECO:0007669"/>
    <property type="project" value="UniProtKB-UniRule"/>
</dbReference>
<keyword evidence="18" id="KW-0770">Synapse</keyword>
<name>A0A7I8W2U5_9ANNE</name>
<dbReference type="PROSITE" id="PS01079">
    <property type="entry name" value="MOCF_BIOSYNTHESIS_2"/>
    <property type="match status" value="1"/>
</dbReference>
<dbReference type="GO" id="GO:0030425">
    <property type="term" value="C:dendrite"/>
    <property type="evidence" value="ECO:0007669"/>
    <property type="project" value="UniProtKB-SubCell"/>
</dbReference>
<dbReference type="Gene3D" id="2.40.340.10">
    <property type="entry name" value="MoeA, C-terminal, domain IV"/>
    <property type="match status" value="1"/>
</dbReference>
<dbReference type="OrthoDB" id="4349954at2759"/>
<evidence type="ECO:0000256" key="5">
    <source>
        <dbReference type="ARBA" id="ARBA00005046"/>
    </source>
</evidence>
<comment type="function">
    <text evidence="29">Also has a catalytic activity and catalyzes two steps in the biosynthesis of the molybdenum cofactor. In the first step, molybdopterin is adenylated. Subsequently, molybdate is inserted into adenylated molybdopterin and AMP is released.</text>
</comment>
<dbReference type="EC" id="2.10.1.1" evidence="9"/>
<keyword evidence="25" id="KW-0449">Lipoprotein</keyword>
<dbReference type="GO" id="GO:0061598">
    <property type="term" value="F:molybdopterin adenylyltransferase activity"/>
    <property type="evidence" value="ECO:0007669"/>
    <property type="project" value="UniProtKB-UniRule"/>
</dbReference>
<protein>
    <recommendedName>
        <fullName evidence="32">Gephyrin</fullName>
        <ecNumber evidence="9">2.10.1.1</ecNumber>
        <ecNumber evidence="8">2.7.7.75</ecNumber>
    </recommendedName>
</protein>
<dbReference type="Gene3D" id="3.90.105.10">
    <property type="entry name" value="Molybdopterin biosynthesis moea protein, domain 2"/>
    <property type="match status" value="1"/>
</dbReference>
<keyword evidence="36" id="KW-1185">Reference proteome</keyword>
<dbReference type="Gene3D" id="3.40.980.10">
    <property type="entry name" value="MoaB/Mog-like domain"/>
    <property type="match status" value="2"/>
</dbReference>
<feature type="domain" description="MoaB/Mog" evidence="34">
    <location>
        <begin position="394"/>
        <end position="537"/>
    </location>
</feature>